<protein>
    <submittedName>
        <fullName evidence="1">Disulfide bond formation protein DsbA</fullName>
    </submittedName>
</protein>
<dbReference type="EMBL" id="WIVU01000201">
    <property type="protein sequence ID" value="MQU09642.1"/>
    <property type="molecule type" value="Genomic_DNA"/>
</dbReference>
<evidence type="ECO:0000313" key="2">
    <source>
        <dbReference type="Proteomes" id="UP000478064"/>
    </source>
</evidence>
<dbReference type="AlphaFoldDB" id="A0A6L5I1W2"/>
<dbReference type="Proteomes" id="UP000478064">
    <property type="component" value="Unassembled WGS sequence"/>
</dbReference>
<evidence type="ECO:0000313" key="1">
    <source>
        <dbReference type="EMBL" id="MQU09642.1"/>
    </source>
</evidence>
<comment type="caution">
    <text evidence="1">The sequence shown here is derived from an EMBL/GenBank/DDBJ whole genome shotgun (WGS) entry which is preliminary data.</text>
</comment>
<reference evidence="1 2" key="1">
    <citation type="submission" date="2019-10" db="EMBL/GenBank/DDBJ databases">
        <title>Evaluation of single-gene subtyping targets for Pseudomonas.</title>
        <authorList>
            <person name="Reichler S.J."/>
            <person name="Orsi R.H."/>
            <person name="Wiedmann M."/>
            <person name="Martin N.H."/>
            <person name="Murphy S.I."/>
        </authorList>
    </citation>
    <scope>NUCLEOTIDE SEQUENCE [LARGE SCALE GENOMIC DNA]</scope>
    <source>
        <strain evidence="1 2">FSL R10-1637</strain>
    </source>
</reference>
<gene>
    <name evidence="1" type="ORF">GHO27_28875</name>
</gene>
<proteinExistence type="predicted"/>
<accession>A0A6L5I1W2</accession>
<feature type="non-terminal residue" evidence="1">
    <location>
        <position position="63"/>
    </location>
</feature>
<sequence length="63" mass="7108">MEPKHPSILMQVQAFRRRNRRLRWPWGLAAVLVALLLIWLVSRSPGESPPQSPAPVSMTHPSG</sequence>
<organism evidence="1 2">
    <name type="scientific">Pseudomonas helleri</name>
    <dbReference type="NCBI Taxonomy" id="1608996"/>
    <lineage>
        <taxon>Bacteria</taxon>
        <taxon>Pseudomonadati</taxon>
        <taxon>Pseudomonadota</taxon>
        <taxon>Gammaproteobacteria</taxon>
        <taxon>Pseudomonadales</taxon>
        <taxon>Pseudomonadaceae</taxon>
        <taxon>Pseudomonas</taxon>
    </lineage>
</organism>
<name>A0A6L5I1W2_9PSED</name>